<dbReference type="InterPro" id="IPR015797">
    <property type="entry name" value="NUDIX_hydrolase-like_dom_sf"/>
</dbReference>
<dbReference type="SUPFAM" id="SSF55811">
    <property type="entry name" value="Nudix"/>
    <property type="match status" value="1"/>
</dbReference>
<organism evidence="3 4">
    <name type="scientific">Rhodopila globiformis</name>
    <name type="common">Rhodopseudomonas globiformis</name>
    <dbReference type="NCBI Taxonomy" id="1071"/>
    <lineage>
        <taxon>Bacteria</taxon>
        <taxon>Pseudomonadati</taxon>
        <taxon>Pseudomonadota</taxon>
        <taxon>Alphaproteobacteria</taxon>
        <taxon>Acetobacterales</taxon>
        <taxon>Acetobacteraceae</taxon>
        <taxon>Rhodopila</taxon>
    </lineage>
</organism>
<dbReference type="GO" id="GO:0016787">
    <property type="term" value="F:hydrolase activity"/>
    <property type="evidence" value="ECO:0007669"/>
    <property type="project" value="UniProtKB-KW"/>
</dbReference>
<reference evidence="3 4" key="1">
    <citation type="journal article" date="2018" name="Arch. Microbiol.">
        <title>New insights into the metabolic potential of the phototrophic purple bacterium Rhodopila globiformis DSM 161(T) from its draft genome sequence and evidence for a vanadium-dependent nitrogenase.</title>
        <authorList>
            <person name="Imhoff J.F."/>
            <person name="Rahn T."/>
            <person name="Kunzel S."/>
            <person name="Neulinger S.C."/>
        </authorList>
    </citation>
    <scope>NUCLEOTIDE SEQUENCE [LARGE SCALE GENOMIC DNA]</scope>
    <source>
        <strain evidence="3 4">DSM 161</strain>
    </source>
</reference>
<dbReference type="RefSeq" id="WP_104521039.1">
    <property type="nucleotide sequence ID" value="NZ_NHRY01000232.1"/>
</dbReference>
<gene>
    <name evidence="3" type="ORF">CCS01_22370</name>
</gene>
<evidence type="ECO:0000256" key="1">
    <source>
        <dbReference type="SAM" id="MobiDB-lite"/>
    </source>
</evidence>
<dbReference type="AlphaFoldDB" id="A0A2S6N3H1"/>
<evidence type="ECO:0000313" key="3">
    <source>
        <dbReference type="EMBL" id="PPQ29142.1"/>
    </source>
</evidence>
<evidence type="ECO:0000313" key="4">
    <source>
        <dbReference type="Proteomes" id="UP000239724"/>
    </source>
</evidence>
<name>A0A2S6N3H1_RHOGL</name>
<proteinExistence type="predicted"/>
<dbReference type="InterPro" id="IPR029401">
    <property type="entry name" value="Nudix_N"/>
</dbReference>
<evidence type="ECO:0000259" key="2">
    <source>
        <dbReference type="PROSITE" id="PS51462"/>
    </source>
</evidence>
<dbReference type="Gene3D" id="3.90.79.10">
    <property type="entry name" value="Nucleoside Triphosphate Pyrophosphohydrolase"/>
    <property type="match status" value="1"/>
</dbReference>
<dbReference type="Pfam" id="PF00293">
    <property type="entry name" value="NUDIX"/>
    <property type="match status" value="1"/>
</dbReference>
<dbReference type="InterPro" id="IPR000086">
    <property type="entry name" value="NUDIX_hydrolase_dom"/>
</dbReference>
<keyword evidence="4" id="KW-1185">Reference proteome</keyword>
<accession>A0A2S6N3H1</accession>
<dbReference type="Proteomes" id="UP000239724">
    <property type="component" value="Unassembled WGS sequence"/>
</dbReference>
<dbReference type="Pfam" id="PF14803">
    <property type="entry name" value="Zn_ribbon_Nudix"/>
    <property type="match status" value="1"/>
</dbReference>
<dbReference type="PROSITE" id="PS51462">
    <property type="entry name" value="NUDIX"/>
    <property type="match status" value="1"/>
</dbReference>
<dbReference type="Gene3D" id="2.20.70.10">
    <property type="match status" value="1"/>
</dbReference>
<dbReference type="OrthoDB" id="9761969at2"/>
<protein>
    <submittedName>
        <fullName evidence="3">NUDIX hydrolase</fullName>
    </submittedName>
</protein>
<feature type="domain" description="Nudix hydrolase" evidence="2">
    <location>
        <begin position="29"/>
        <end position="157"/>
    </location>
</feature>
<keyword evidence="3" id="KW-0378">Hydrolase</keyword>
<feature type="region of interest" description="Disordered" evidence="1">
    <location>
        <begin position="159"/>
        <end position="197"/>
    </location>
</feature>
<comment type="caution">
    <text evidence="3">The sequence shown here is derived from an EMBL/GenBank/DDBJ whole genome shotgun (WGS) entry which is preliminary data.</text>
</comment>
<dbReference type="PANTHER" id="PTHR43222">
    <property type="entry name" value="NUDIX HYDROLASE 23"/>
    <property type="match status" value="1"/>
</dbReference>
<sequence length="197" mass="21263">MASFTRRIPEGDNRERSVCAECGYVAYENPKVVVGSVVAADGRILMCRRAIEPRKGFWTLPAGYLELGETLEEGAAREAMEEAEAAIAIDGILGVFSIARIGQVQVIFRARFAAAGPPSFAPGPESEDVQLFAWDEIPWRDIAFPSVRWALDAWRSAETGGLGRPAGNPADDPRGVHRMSPSMADGPMADGKEETAL</sequence>
<dbReference type="EMBL" id="NHRY01000232">
    <property type="protein sequence ID" value="PPQ29142.1"/>
    <property type="molecule type" value="Genomic_DNA"/>
</dbReference>
<dbReference type="PANTHER" id="PTHR43222:SF2">
    <property type="entry name" value="NUDIX HYDROLASE 23, CHLOROPLASTIC"/>
    <property type="match status" value="1"/>
</dbReference>